<evidence type="ECO:0000256" key="1">
    <source>
        <dbReference type="SAM" id="Phobius"/>
    </source>
</evidence>
<reference evidence="3" key="1">
    <citation type="submission" date="2016-11" db="UniProtKB">
        <authorList>
            <consortium name="WormBaseParasite"/>
        </authorList>
    </citation>
    <scope>IDENTIFICATION</scope>
</reference>
<name>A0A1I7U2H8_9PELO</name>
<dbReference type="AlphaFoldDB" id="A0A1I7U2H8"/>
<dbReference type="eggNOG" id="ENOG502TIYY">
    <property type="taxonomic scope" value="Eukaryota"/>
</dbReference>
<evidence type="ECO:0000313" key="2">
    <source>
        <dbReference type="Proteomes" id="UP000095282"/>
    </source>
</evidence>
<protein>
    <submittedName>
        <fullName evidence="3">7TM_GPCR_Srx domain-containing protein</fullName>
    </submittedName>
</protein>
<keyword evidence="1" id="KW-0812">Transmembrane</keyword>
<dbReference type="WBParaSite" id="Csp11.Scaffold629.g14189.t1">
    <property type="protein sequence ID" value="Csp11.Scaffold629.g14189.t1"/>
    <property type="gene ID" value="Csp11.Scaffold629.g14189"/>
</dbReference>
<proteinExistence type="predicted"/>
<dbReference type="Proteomes" id="UP000095282">
    <property type="component" value="Unplaced"/>
</dbReference>
<keyword evidence="1" id="KW-1133">Transmembrane helix</keyword>
<keyword evidence="1" id="KW-0472">Membrane</keyword>
<evidence type="ECO:0000313" key="3">
    <source>
        <dbReference type="WBParaSite" id="Csp11.Scaffold629.g14189.t1"/>
    </source>
</evidence>
<feature type="transmembrane region" description="Helical" evidence="1">
    <location>
        <begin position="25"/>
        <end position="44"/>
    </location>
</feature>
<accession>A0A1I7U2H8</accession>
<sequence length="124" mass="14596">MAVFSSLWDGAYIQIPYDKMPFRKVNGYVIVIGIIHIWLAETVFRCTTRYLECGSLLLASFFFSVDLYCLFTVDSYVIRKHCRYEWESTLEKGIIRHVGPNVEEKPITLEVQHKIDRIIIFIEK</sequence>
<keyword evidence="2" id="KW-1185">Reference proteome</keyword>
<feature type="transmembrane region" description="Helical" evidence="1">
    <location>
        <begin position="56"/>
        <end position="78"/>
    </location>
</feature>
<organism evidence="2 3">
    <name type="scientific">Caenorhabditis tropicalis</name>
    <dbReference type="NCBI Taxonomy" id="1561998"/>
    <lineage>
        <taxon>Eukaryota</taxon>
        <taxon>Metazoa</taxon>
        <taxon>Ecdysozoa</taxon>
        <taxon>Nematoda</taxon>
        <taxon>Chromadorea</taxon>
        <taxon>Rhabditida</taxon>
        <taxon>Rhabditina</taxon>
        <taxon>Rhabditomorpha</taxon>
        <taxon>Rhabditoidea</taxon>
        <taxon>Rhabditidae</taxon>
        <taxon>Peloderinae</taxon>
        <taxon>Caenorhabditis</taxon>
    </lineage>
</organism>